<feature type="compositionally biased region" description="Basic and acidic residues" evidence="1">
    <location>
        <begin position="445"/>
        <end position="455"/>
    </location>
</feature>
<dbReference type="Proteomes" id="UP000076761">
    <property type="component" value="Unassembled WGS sequence"/>
</dbReference>
<gene>
    <name evidence="2" type="ORF">NEOLEDRAFT_1182994</name>
</gene>
<name>A0A165NNK3_9AGAM</name>
<evidence type="ECO:0000313" key="3">
    <source>
        <dbReference type="Proteomes" id="UP000076761"/>
    </source>
</evidence>
<feature type="compositionally biased region" description="Basic and acidic residues" evidence="1">
    <location>
        <begin position="343"/>
        <end position="355"/>
    </location>
</feature>
<feature type="region of interest" description="Disordered" evidence="1">
    <location>
        <begin position="9"/>
        <end position="462"/>
    </location>
</feature>
<feature type="compositionally biased region" description="Polar residues" evidence="1">
    <location>
        <begin position="66"/>
        <end position="79"/>
    </location>
</feature>
<feature type="compositionally biased region" description="Polar residues" evidence="1">
    <location>
        <begin position="144"/>
        <end position="158"/>
    </location>
</feature>
<proteinExistence type="predicted"/>
<feature type="compositionally biased region" description="Basic and acidic residues" evidence="1">
    <location>
        <begin position="210"/>
        <end position="223"/>
    </location>
</feature>
<evidence type="ECO:0000313" key="2">
    <source>
        <dbReference type="EMBL" id="KZT19892.1"/>
    </source>
</evidence>
<feature type="compositionally biased region" description="Basic and acidic residues" evidence="1">
    <location>
        <begin position="251"/>
        <end position="272"/>
    </location>
</feature>
<feature type="compositionally biased region" description="Polar residues" evidence="1">
    <location>
        <begin position="330"/>
        <end position="342"/>
    </location>
</feature>
<keyword evidence="3" id="KW-1185">Reference proteome</keyword>
<feature type="compositionally biased region" description="Polar residues" evidence="1">
    <location>
        <begin position="173"/>
        <end position="182"/>
    </location>
</feature>
<organism evidence="2 3">
    <name type="scientific">Neolentinus lepideus HHB14362 ss-1</name>
    <dbReference type="NCBI Taxonomy" id="1314782"/>
    <lineage>
        <taxon>Eukaryota</taxon>
        <taxon>Fungi</taxon>
        <taxon>Dikarya</taxon>
        <taxon>Basidiomycota</taxon>
        <taxon>Agaricomycotina</taxon>
        <taxon>Agaricomycetes</taxon>
        <taxon>Gloeophyllales</taxon>
        <taxon>Gloeophyllaceae</taxon>
        <taxon>Neolentinus</taxon>
    </lineage>
</organism>
<feature type="compositionally biased region" description="Pro residues" evidence="1">
    <location>
        <begin position="404"/>
        <end position="420"/>
    </location>
</feature>
<reference evidence="2 3" key="1">
    <citation type="journal article" date="2016" name="Mol. Biol. Evol.">
        <title>Comparative Genomics of Early-Diverging Mushroom-Forming Fungi Provides Insights into the Origins of Lignocellulose Decay Capabilities.</title>
        <authorList>
            <person name="Nagy L.G."/>
            <person name="Riley R."/>
            <person name="Tritt A."/>
            <person name="Adam C."/>
            <person name="Daum C."/>
            <person name="Floudas D."/>
            <person name="Sun H."/>
            <person name="Yadav J.S."/>
            <person name="Pangilinan J."/>
            <person name="Larsson K.H."/>
            <person name="Matsuura K."/>
            <person name="Barry K."/>
            <person name="Labutti K."/>
            <person name="Kuo R."/>
            <person name="Ohm R.A."/>
            <person name="Bhattacharya S.S."/>
            <person name="Shirouzu T."/>
            <person name="Yoshinaga Y."/>
            <person name="Martin F.M."/>
            <person name="Grigoriev I.V."/>
            <person name="Hibbett D.S."/>
        </authorList>
    </citation>
    <scope>NUCLEOTIDE SEQUENCE [LARGE SCALE GENOMIC DNA]</scope>
    <source>
        <strain evidence="2 3">HHB14362 ss-1</strain>
    </source>
</reference>
<dbReference type="STRING" id="1314782.A0A165NNK3"/>
<feature type="compositionally biased region" description="Polar residues" evidence="1">
    <location>
        <begin position="289"/>
        <end position="306"/>
    </location>
</feature>
<sequence length="546" mass="58364">MTPIMKKYLDINIVPSSRPQSRPPSRPDSALSTYSRGADVHAVKTAPKHNKNAKAPVALVHHRSASVPQTAPGQYTEIATSRPAATSRPRSKKQCQEPDPGTGYTSTQDRQRPEMLPPEQIPLRPAQRPTSSLSVRSHEGAAAVSSQTARNQGKSISSAEPPPIGLVRRPAQPGSNTASTSAPLRPPMGQRAGTVEGTKDGPRRPPNKGIESDAKTEPKDAVRSTKGPKRVPLSQLETSKPNASDISLKPAPKDAHFHATDSSKGVTRDHPLKTVTSKPILTKAKSSDAAPTSQQPKLRSQKSVLSKSECGTIITRDASVPSRATKEAATKSTLSKANTRPTQDMKRKETTKDVSKSSSSQPLPKIGPGKASDAKNISSRKGKDHPGAILPPEENSVPEATPFNPEPTPAPNLIPLPPSPITADTALTPTNWIPTAAEPDADDAGPARECVKPQNEELEDDTRLAPQSVTTRPMNSRVAFLQGINELGTPFKTPISKLVSQIEREFLFTPYSDSELYDSSFELDLAPIPALAIPSKEAMCTGDESF</sequence>
<dbReference type="InParanoid" id="A0A165NNK3"/>
<evidence type="ECO:0000256" key="1">
    <source>
        <dbReference type="SAM" id="MobiDB-lite"/>
    </source>
</evidence>
<dbReference type="OrthoDB" id="46159at2759"/>
<dbReference type="EMBL" id="KV425630">
    <property type="protein sequence ID" value="KZT19892.1"/>
    <property type="molecule type" value="Genomic_DNA"/>
</dbReference>
<accession>A0A165NNK3</accession>
<protein>
    <submittedName>
        <fullName evidence="2">Uncharacterized protein</fullName>
    </submittedName>
</protein>
<feature type="compositionally biased region" description="Polar residues" evidence="1">
    <location>
        <begin position="235"/>
        <end position="245"/>
    </location>
</feature>
<dbReference type="AlphaFoldDB" id="A0A165NNK3"/>